<dbReference type="InterPro" id="IPR011990">
    <property type="entry name" value="TPR-like_helical_dom_sf"/>
</dbReference>
<feature type="compositionally biased region" description="Gly residues" evidence="1">
    <location>
        <begin position="222"/>
        <end position="243"/>
    </location>
</feature>
<proteinExistence type="predicted"/>
<gene>
    <name evidence="2" type="ORF">HNR14_001495</name>
</gene>
<reference evidence="2 3" key="1">
    <citation type="submission" date="2020-07" db="EMBL/GenBank/DDBJ databases">
        <title>Sequencing the genomes of 1000 actinobacteria strains.</title>
        <authorList>
            <person name="Klenk H.-P."/>
        </authorList>
    </citation>
    <scope>NUCLEOTIDE SEQUENCE [LARGE SCALE GENOMIC DNA]</scope>
    <source>
        <strain evidence="2 3">DSM 15166</strain>
    </source>
</reference>
<protein>
    <submittedName>
        <fullName evidence="2">Tetratricopeptide (TPR) repeat protein</fullName>
    </submittedName>
</protein>
<feature type="compositionally biased region" description="Basic and acidic residues" evidence="1">
    <location>
        <begin position="84"/>
        <end position="104"/>
    </location>
</feature>
<keyword evidence="3" id="KW-1185">Reference proteome</keyword>
<feature type="compositionally biased region" description="Gly residues" evidence="1">
    <location>
        <begin position="105"/>
        <end position="121"/>
    </location>
</feature>
<feature type="compositionally biased region" description="Acidic residues" evidence="1">
    <location>
        <begin position="571"/>
        <end position="623"/>
    </location>
</feature>
<comment type="caution">
    <text evidence="2">The sequence shown here is derived from an EMBL/GenBank/DDBJ whole genome shotgun (WGS) entry which is preliminary data.</text>
</comment>
<dbReference type="Gene3D" id="1.25.40.10">
    <property type="entry name" value="Tetratricopeptide repeat domain"/>
    <property type="match status" value="1"/>
</dbReference>
<dbReference type="EMBL" id="JACCHJ010000001">
    <property type="protein sequence ID" value="NYK09614.1"/>
    <property type="molecule type" value="Genomic_DNA"/>
</dbReference>
<feature type="region of interest" description="Disordered" evidence="1">
    <location>
        <begin position="571"/>
        <end position="630"/>
    </location>
</feature>
<evidence type="ECO:0000313" key="2">
    <source>
        <dbReference type="EMBL" id="NYK09614.1"/>
    </source>
</evidence>
<sequence>MSDTPDDKDARKNGRSDRGAAGSGDRRRSDSGPSDRGDRGAGSGRSDRSGGSDRGYGKGAERGGAPKRGGYSRDGQGSSGQRSGSDRPAGERGGYSRDGQRSGGDRGGYSRGGQGSGGERGGYSRDGQRSGGDRGGYSRDGQRSGGDRGGYSRDGQRSGGDRGGYSRGGQGSGGQRSGGERGGYSRDAQRSGGERGGYSRDAQRSGGDRGGYSRDGQRSGGERGGYSRGGQGSGGQRSGGERGGYSRDGQRSGGERGGYSRDGQRPGGDRGGRGGRDEKLWTRDGAPARGDRDARERELRSDEEIERSRELRSVRPHHDDPEIPEGVVARDLPGEARVELKTLSKDNAEWVAQHLVMVSRLIESDPEQAHRHALSAARRAGRIGMVRETLAITAYATGDFALALRELRTYRRISGSNDQLPLMVDSERGVGRPDRALELGRSVEKASLPADVQVSLAIAMSGARLDLGQPEAALAELEIPQLDPNRAFSWSPDLFHAYAEVLEELGRDDQAASWRERAEHAAEALADALDFDEHETVDVIEEEVFLDPADFSAAAVEAEVDELLADDVDELLADDVDEPAEAEADGEPVDDVETETEMESVEDVEPEPEAELETAEEKGELDDGAVPTEH</sequence>
<accession>A0A853DSL6</accession>
<evidence type="ECO:0000256" key="1">
    <source>
        <dbReference type="SAM" id="MobiDB-lite"/>
    </source>
</evidence>
<organism evidence="2 3">
    <name type="scientific">Leifsonia naganoensis</name>
    <dbReference type="NCBI Taxonomy" id="150025"/>
    <lineage>
        <taxon>Bacteria</taxon>
        <taxon>Bacillati</taxon>
        <taxon>Actinomycetota</taxon>
        <taxon>Actinomycetes</taxon>
        <taxon>Micrococcales</taxon>
        <taxon>Microbacteriaceae</taxon>
        <taxon>Leifsonia</taxon>
    </lineage>
</organism>
<feature type="compositionally biased region" description="Basic and acidic residues" evidence="1">
    <location>
        <begin position="289"/>
        <end position="321"/>
    </location>
</feature>
<feature type="compositionally biased region" description="Basic and acidic residues" evidence="1">
    <location>
        <begin position="244"/>
        <end position="282"/>
    </location>
</feature>
<dbReference type="AlphaFoldDB" id="A0A853DSL6"/>
<dbReference type="Proteomes" id="UP000521075">
    <property type="component" value="Unassembled WGS sequence"/>
</dbReference>
<feature type="compositionally biased region" description="Basic and acidic residues" evidence="1">
    <location>
        <begin position="122"/>
        <end position="160"/>
    </location>
</feature>
<name>A0A853DSL6_9MICO</name>
<feature type="compositionally biased region" description="Low complexity" evidence="1">
    <location>
        <begin position="73"/>
        <end position="83"/>
    </location>
</feature>
<feature type="compositionally biased region" description="Gly residues" evidence="1">
    <location>
        <begin position="161"/>
        <end position="182"/>
    </location>
</feature>
<feature type="region of interest" description="Disordered" evidence="1">
    <location>
        <begin position="1"/>
        <end position="330"/>
    </location>
</feature>
<feature type="compositionally biased region" description="Basic and acidic residues" evidence="1">
    <location>
        <begin position="183"/>
        <end position="221"/>
    </location>
</feature>
<feature type="compositionally biased region" description="Basic and acidic residues" evidence="1">
    <location>
        <begin position="1"/>
        <end position="61"/>
    </location>
</feature>
<dbReference type="RefSeq" id="WP_343852168.1">
    <property type="nucleotide sequence ID" value="NZ_BAAAHA010000003.1"/>
</dbReference>
<evidence type="ECO:0000313" key="3">
    <source>
        <dbReference type="Proteomes" id="UP000521075"/>
    </source>
</evidence>